<dbReference type="PANTHER" id="PTHR38592:SF3">
    <property type="entry name" value="BLL4819 PROTEIN"/>
    <property type="match status" value="1"/>
</dbReference>
<evidence type="ECO:0000256" key="2">
    <source>
        <dbReference type="SAM" id="Phobius"/>
    </source>
</evidence>
<organism evidence="3 4">
    <name type="scientific">Paralimibaculum aggregatum</name>
    <dbReference type="NCBI Taxonomy" id="3036245"/>
    <lineage>
        <taxon>Bacteria</taxon>
        <taxon>Pseudomonadati</taxon>
        <taxon>Pseudomonadota</taxon>
        <taxon>Alphaproteobacteria</taxon>
        <taxon>Rhodobacterales</taxon>
        <taxon>Paracoccaceae</taxon>
        <taxon>Paralimibaculum</taxon>
    </lineage>
</organism>
<feature type="transmembrane region" description="Helical" evidence="2">
    <location>
        <begin position="182"/>
        <end position="202"/>
    </location>
</feature>
<feature type="transmembrane region" description="Helical" evidence="2">
    <location>
        <begin position="245"/>
        <end position="263"/>
    </location>
</feature>
<feature type="transmembrane region" description="Helical" evidence="2">
    <location>
        <begin position="143"/>
        <end position="170"/>
    </location>
</feature>
<evidence type="ECO:0008006" key="5">
    <source>
        <dbReference type="Google" id="ProtNLM"/>
    </source>
</evidence>
<feature type="transmembrane region" description="Helical" evidence="2">
    <location>
        <begin position="26"/>
        <end position="49"/>
    </location>
</feature>
<feature type="transmembrane region" description="Helical" evidence="2">
    <location>
        <begin position="97"/>
        <end position="115"/>
    </location>
</feature>
<dbReference type="InterPro" id="IPR014550">
    <property type="entry name" value="UCP028704_OpgC"/>
</dbReference>
<feature type="transmembrane region" description="Helical" evidence="2">
    <location>
        <begin position="327"/>
        <end position="348"/>
    </location>
</feature>
<feature type="transmembrane region" description="Helical" evidence="2">
    <location>
        <begin position="270"/>
        <end position="288"/>
    </location>
</feature>
<feature type="transmembrane region" description="Helical" evidence="2">
    <location>
        <begin position="398"/>
        <end position="421"/>
    </location>
</feature>
<dbReference type="PANTHER" id="PTHR38592">
    <property type="entry name" value="BLL4819 PROTEIN"/>
    <property type="match status" value="1"/>
</dbReference>
<dbReference type="Proteomes" id="UP001239909">
    <property type="component" value="Unassembled WGS sequence"/>
</dbReference>
<sequence>MNKEPSTTTTGDPRGARRPRDPRLDFFRGIAMFIILLAHTPGNTWTLWIPARFGFSDATEIFVFCSGMASALAFGAVFANKGFLLGTARIGFRVWQVYWAHIGVFLATAIMLFAIDHYGIGNRERPYIEGPWVVPLFEQTGEALIGLFTLTYVPGLFDILPMYLVILAMIPAVMALHRIGGVPAVVAAVIAVWVLANLAGYARRMDGAEDIAAWQAWLAAAGEPFRWMNFPSLPWGDNVWFFNPFGWQLVFFTGFAFGMGWLPAPPVRRWLVLLAAGFLVLTVPFAWYKFHGGFSFVADTAVHEAIRGVRGFIEPFWWKSWQGLGRFLHFLALAYLAWAAVGPGGIRLSEGFTRLPVPNGRVALAAGLAMLGTLPLAYPQEIGLAVEGYADWIDGLVSFNQLGMIQLLHLAALLLFLWAAIGDHARRWICRDAFLATVPVIRKVGTQSLAVFMVSIPLARFNGWVMDVIGRDVWTRAAVNISGFAILIAVAYFVAWLKQQPWRGAPKPAPVVPGSTAGLSSRSSGGPVPARPVQG</sequence>
<reference evidence="3 4" key="1">
    <citation type="submission" date="2023-04" db="EMBL/GenBank/DDBJ databases">
        <title>Marinoamorphus aggregata gen. nov., sp. Nov., isolate from tissue of brittle star Ophioplocus japonicus.</title>
        <authorList>
            <person name="Kawano K."/>
            <person name="Sawayama S."/>
            <person name="Nakagawa S."/>
        </authorList>
    </citation>
    <scope>NUCLEOTIDE SEQUENCE [LARGE SCALE GENOMIC DNA]</scope>
    <source>
        <strain evidence="3 4">NKW23</strain>
    </source>
</reference>
<keyword evidence="2" id="KW-0472">Membrane</keyword>
<dbReference type="InterPro" id="IPR029068">
    <property type="entry name" value="Glyas_Bleomycin-R_OHBP_Dase"/>
</dbReference>
<feature type="transmembrane region" description="Helical" evidence="2">
    <location>
        <begin position="360"/>
        <end position="378"/>
    </location>
</feature>
<dbReference type="EMBL" id="BSYI01000001">
    <property type="protein sequence ID" value="GMG81028.1"/>
    <property type="molecule type" value="Genomic_DNA"/>
</dbReference>
<evidence type="ECO:0000313" key="3">
    <source>
        <dbReference type="EMBL" id="GMG81028.1"/>
    </source>
</evidence>
<keyword evidence="2" id="KW-0812">Transmembrane</keyword>
<keyword evidence="2" id="KW-1133">Transmembrane helix</keyword>
<dbReference type="Pfam" id="PF10129">
    <property type="entry name" value="OpgC_C"/>
    <property type="match status" value="2"/>
</dbReference>
<gene>
    <name evidence="3" type="ORF">LNKW23_02400</name>
</gene>
<keyword evidence="4" id="KW-1185">Reference proteome</keyword>
<accession>A0ABQ6LIN1</accession>
<comment type="caution">
    <text evidence="3">The sequence shown here is derived from an EMBL/GenBank/DDBJ whole genome shotgun (WGS) entry which is preliminary data.</text>
</comment>
<evidence type="ECO:0000256" key="1">
    <source>
        <dbReference type="SAM" id="MobiDB-lite"/>
    </source>
</evidence>
<feature type="region of interest" description="Disordered" evidence="1">
    <location>
        <begin position="504"/>
        <end position="535"/>
    </location>
</feature>
<feature type="transmembrane region" description="Helical" evidence="2">
    <location>
        <begin position="433"/>
        <end position="457"/>
    </location>
</feature>
<evidence type="ECO:0000313" key="4">
    <source>
        <dbReference type="Proteomes" id="UP001239909"/>
    </source>
</evidence>
<proteinExistence type="predicted"/>
<feature type="region of interest" description="Disordered" evidence="1">
    <location>
        <begin position="1"/>
        <end position="21"/>
    </location>
</feature>
<feature type="transmembrane region" description="Helical" evidence="2">
    <location>
        <begin position="61"/>
        <end position="85"/>
    </location>
</feature>
<dbReference type="SUPFAM" id="SSF54593">
    <property type="entry name" value="Glyoxalase/Bleomycin resistance protein/Dihydroxybiphenyl dioxygenase"/>
    <property type="match status" value="1"/>
</dbReference>
<feature type="transmembrane region" description="Helical" evidence="2">
    <location>
        <begin position="477"/>
        <end position="497"/>
    </location>
</feature>
<protein>
    <recommendedName>
        <fullName evidence="5">OpgC domain-containing protein</fullName>
    </recommendedName>
</protein>
<name>A0ABQ6LIN1_9RHOB</name>
<dbReference type="RefSeq" id="WP_285669644.1">
    <property type="nucleotide sequence ID" value="NZ_BSYI01000001.1"/>
</dbReference>